<feature type="domain" description="Dihydroneopterin aldolase/epimerase" evidence="1">
    <location>
        <begin position="3"/>
        <end position="107"/>
    </location>
</feature>
<comment type="caution">
    <text evidence="2">The sequence shown here is derived from an EMBL/GenBank/DDBJ whole genome shotgun (WGS) entry which is preliminary data.</text>
</comment>
<dbReference type="InterPro" id="IPR043133">
    <property type="entry name" value="GTP-CH-I_C/QueF"/>
</dbReference>
<dbReference type="NCBIfam" id="TIGR00526">
    <property type="entry name" value="folB_dom"/>
    <property type="match status" value="1"/>
</dbReference>
<dbReference type="SUPFAM" id="SSF55620">
    <property type="entry name" value="Tetrahydrobiopterin biosynthesis enzymes-like"/>
    <property type="match status" value="1"/>
</dbReference>
<gene>
    <name evidence="2" type="ORF">ACFOPX_07270</name>
</gene>
<evidence type="ECO:0000259" key="1">
    <source>
        <dbReference type="SMART" id="SM00905"/>
    </source>
</evidence>
<proteinExistence type="predicted"/>
<dbReference type="SMART" id="SM00905">
    <property type="entry name" value="FolB"/>
    <property type="match status" value="1"/>
</dbReference>
<protein>
    <submittedName>
        <fullName evidence="2">Dihydroneopterin aldolase</fullName>
    </submittedName>
</protein>
<dbReference type="RefSeq" id="WP_104752296.1">
    <property type="nucleotide sequence ID" value="NZ_FZMF01000019.1"/>
</dbReference>
<keyword evidence="3" id="KW-1185">Reference proteome</keyword>
<accession>A0ABV7ZLM8</accession>
<reference evidence="3" key="1">
    <citation type="journal article" date="2019" name="Int. J. Syst. Evol. Microbiol.">
        <title>The Global Catalogue of Microorganisms (GCM) 10K type strain sequencing project: providing services to taxonomists for standard genome sequencing and annotation.</title>
        <authorList>
            <consortium name="The Broad Institute Genomics Platform"/>
            <consortium name="The Broad Institute Genome Sequencing Center for Infectious Disease"/>
            <person name="Wu L."/>
            <person name="Ma J."/>
        </authorList>
    </citation>
    <scope>NUCLEOTIDE SEQUENCE [LARGE SCALE GENOMIC DNA]</scope>
    <source>
        <strain evidence="3">CCUG 53816</strain>
    </source>
</reference>
<evidence type="ECO:0000313" key="3">
    <source>
        <dbReference type="Proteomes" id="UP001595783"/>
    </source>
</evidence>
<dbReference type="EMBL" id="JBHRZO010000049">
    <property type="protein sequence ID" value="MFC3848311.1"/>
    <property type="molecule type" value="Genomic_DNA"/>
</dbReference>
<organism evidence="2 3">
    <name type="scientific">Helicobacter baculiformis</name>
    <dbReference type="NCBI Taxonomy" id="427351"/>
    <lineage>
        <taxon>Bacteria</taxon>
        <taxon>Pseudomonadati</taxon>
        <taxon>Campylobacterota</taxon>
        <taxon>Epsilonproteobacteria</taxon>
        <taxon>Campylobacterales</taxon>
        <taxon>Helicobacteraceae</taxon>
        <taxon>Helicobacter</taxon>
    </lineage>
</organism>
<dbReference type="Gene3D" id="3.30.1130.10">
    <property type="match status" value="1"/>
</dbReference>
<dbReference type="Proteomes" id="UP001595783">
    <property type="component" value="Unassembled WGS sequence"/>
</dbReference>
<dbReference type="Pfam" id="PF02152">
    <property type="entry name" value="FolB"/>
    <property type="match status" value="1"/>
</dbReference>
<dbReference type="InterPro" id="IPR006157">
    <property type="entry name" value="FolB_dom"/>
</dbReference>
<evidence type="ECO:0000313" key="2">
    <source>
        <dbReference type="EMBL" id="MFC3848311.1"/>
    </source>
</evidence>
<sequence>MTLLVENYRLDAVIGIRQDEQSRPQPLIIDLEIDYHYSHASQYLDYMEILKVVHDKFSAKSYTLLEEALEEISLWLKQCFPSITSMTMGIKKPQACQYALVGARLYKTFE</sequence>
<name>A0ABV7ZLM8_9HELI</name>